<dbReference type="PANTHER" id="PTHR42901">
    <property type="entry name" value="ALCOHOL DEHYDROGENASE"/>
    <property type="match status" value="1"/>
</dbReference>
<evidence type="ECO:0000313" key="4">
    <source>
        <dbReference type="Proteomes" id="UP000230709"/>
    </source>
</evidence>
<proteinExistence type="inferred from homology"/>
<dbReference type="KEGG" id="mtw:CQW49_23560"/>
<name>A0A2D2D7K3_METT3</name>
<comment type="similarity">
    <text evidence="1">Belongs to the short-chain dehydrogenases/reductases (SDR) family.</text>
</comment>
<dbReference type="STRING" id="595536.GCA_000178815_00046"/>
<dbReference type="GO" id="GO:0016491">
    <property type="term" value="F:oxidoreductase activity"/>
    <property type="evidence" value="ECO:0007669"/>
    <property type="project" value="UniProtKB-KW"/>
</dbReference>
<keyword evidence="2" id="KW-0560">Oxidoreductase</keyword>
<dbReference type="EMBL" id="CP023740">
    <property type="protein sequence ID" value="ATQ70932.1"/>
    <property type="molecule type" value="Genomic_DNA"/>
</dbReference>
<dbReference type="InterPro" id="IPR002347">
    <property type="entry name" value="SDR_fam"/>
</dbReference>
<organism evidence="3 4">
    <name type="scientific">Methylosinus trichosporium (strain ATCC 35070 / NCIMB 11131 / UNIQEM 75 / OB3b)</name>
    <dbReference type="NCBI Taxonomy" id="595536"/>
    <lineage>
        <taxon>Bacteria</taxon>
        <taxon>Pseudomonadati</taxon>
        <taxon>Pseudomonadota</taxon>
        <taxon>Alphaproteobacteria</taxon>
        <taxon>Hyphomicrobiales</taxon>
        <taxon>Methylocystaceae</taxon>
        <taxon>Methylosinus</taxon>
    </lineage>
</organism>
<gene>
    <name evidence="3" type="ORF">CQW49_23560</name>
</gene>
<evidence type="ECO:0000313" key="3">
    <source>
        <dbReference type="EMBL" id="ATQ70932.1"/>
    </source>
</evidence>
<accession>A0A2D2D7K3</accession>
<dbReference type="AlphaFoldDB" id="A0A2D2D7K3"/>
<dbReference type="Gene3D" id="3.40.50.720">
    <property type="entry name" value="NAD(P)-binding Rossmann-like Domain"/>
    <property type="match status" value="1"/>
</dbReference>
<dbReference type="InterPro" id="IPR020904">
    <property type="entry name" value="Sc_DH/Rdtase_CS"/>
</dbReference>
<reference evidence="4" key="1">
    <citation type="submission" date="2017-10" db="EMBL/GenBank/DDBJ databases">
        <title>Completed PacBio SMRT sequence of Methylosinus trichosporium OB3b reveals presence of a third large plasmid.</title>
        <authorList>
            <person name="Charles T.C."/>
            <person name="Lynch M.D.J."/>
            <person name="Heil J.R."/>
            <person name="Cheng J."/>
        </authorList>
    </citation>
    <scope>NUCLEOTIDE SEQUENCE [LARGE SCALE GENOMIC DNA]</scope>
    <source>
        <strain evidence="4">OB3b</strain>
        <plasmid evidence="4">pob3b3</plasmid>
    </source>
</reference>
<dbReference type="SUPFAM" id="SSF51735">
    <property type="entry name" value="NAD(P)-binding Rossmann-fold domains"/>
    <property type="match status" value="1"/>
</dbReference>
<sequence length="262" mass="28055">MARLPIAESWVVVTGASSGLGRAAALCLAGSYKAKPILVGRRMDRLLDLQSEIELRFGIASEVVSADQSTEEGRSRIAAKIEELDATAALLAAGLTSVGRFDANNISDYHSLIETNVLGFTDLLARIVSIFKLRRSETAILAISSLGAETSLPYQAVYGASKAYMNTLIQALSIELRGTSVSVGAFLPGGIDTAMAAQSDLRWGRMGLMDVDRCAASAVEALLRRRYMTVPGLGNRVAYLASRTLPRSLIGRAASFPYRRPQ</sequence>
<dbReference type="PRINTS" id="PR00081">
    <property type="entry name" value="GDHRDH"/>
</dbReference>
<dbReference type="PROSITE" id="PS00061">
    <property type="entry name" value="ADH_SHORT"/>
    <property type="match status" value="1"/>
</dbReference>
<dbReference type="Proteomes" id="UP000230709">
    <property type="component" value="Plasmid pOB3b3"/>
</dbReference>
<evidence type="ECO:0000256" key="1">
    <source>
        <dbReference type="ARBA" id="ARBA00006484"/>
    </source>
</evidence>
<dbReference type="RefSeq" id="WP_003615388.1">
    <property type="nucleotide sequence ID" value="NZ_ADVE02000003.1"/>
</dbReference>
<geneLocation type="plasmid" evidence="4">
    <name>pob3b3</name>
</geneLocation>
<keyword evidence="3" id="KW-0614">Plasmid</keyword>
<dbReference type="PANTHER" id="PTHR42901:SF1">
    <property type="entry name" value="ALCOHOL DEHYDROGENASE"/>
    <property type="match status" value="1"/>
</dbReference>
<keyword evidence="4" id="KW-1185">Reference proteome</keyword>
<evidence type="ECO:0000256" key="2">
    <source>
        <dbReference type="ARBA" id="ARBA00023002"/>
    </source>
</evidence>
<protein>
    <submittedName>
        <fullName evidence="3">Short-chain dehydrogenase/reductase SDR</fullName>
    </submittedName>
</protein>
<dbReference type="Pfam" id="PF00106">
    <property type="entry name" value="adh_short"/>
    <property type="match status" value="1"/>
</dbReference>
<dbReference type="InterPro" id="IPR036291">
    <property type="entry name" value="NAD(P)-bd_dom_sf"/>
</dbReference>